<gene>
    <name evidence="9" type="ORF">KFE25_005636</name>
</gene>
<dbReference type="PRINTS" id="PR00371">
    <property type="entry name" value="FPNCR"/>
</dbReference>
<feature type="binding site" evidence="6">
    <location>
        <position position="111"/>
    </location>
    <ligand>
        <name>FAD</name>
        <dbReference type="ChEBI" id="CHEBI:57692"/>
    </ligand>
</feature>
<dbReference type="AlphaFoldDB" id="A0A8J5XKM2"/>
<dbReference type="SUPFAM" id="SSF63380">
    <property type="entry name" value="Riboflavin synthase domain-like"/>
    <property type="match status" value="1"/>
</dbReference>
<dbReference type="PANTHER" id="PTHR19370:SF185">
    <property type="entry name" value="NADH-CYTOCHROME B5 REDUCTASE"/>
    <property type="match status" value="1"/>
</dbReference>
<keyword evidence="4 7" id="KW-0560">Oxidoreductase</keyword>
<protein>
    <recommendedName>
        <fullName evidence="7">NADH-cytochrome b5 reductase</fullName>
        <ecNumber evidence="7">1.6.2.2</ecNumber>
    </recommendedName>
</protein>
<evidence type="ECO:0000256" key="3">
    <source>
        <dbReference type="ARBA" id="ARBA00022827"/>
    </source>
</evidence>
<evidence type="ECO:0000256" key="5">
    <source>
        <dbReference type="ARBA" id="ARBA00023027"/>
    </source>
</evidence>
<dbReference type="InterPro" id="IPR017927">
    <property type="entry name" value="FAD-bd_FR_type"/>
</dbReference>
<feature type="binding site" evidence="6">
    <location>
        <position position="145"/>
    </location>
    <ligand>
        <name>FAD</name>
        <dbReference type="ChEBI" id="CHEBI:57692"/>
    </ligand>
</feature>
<evidence type="ECO:0000256" key="4">
    <source>
        <dbReference type="ARBA" id="ARBA00023002"/>
    </source>
</evidence>
<keyword evidence="3 6" id="KW-0274">FAD</keyword>
<evidence type="ECO:0000256" key="2">
    <source>
        <dbReference type="ARBA" id="ARBA00022630"/>
    </source>
</evidence>
<dbReference type="Proteomes" id="UP000751190">
    <property type="component" value="Unassembled WGS sequence"/>
</dbReference>
<name>A0A8J5XKM2_DIALT</name>
<dbReference type="InterPro" id="IPR001834">
    <property type="entry name" value="CBR-like"/>
</dbReference>
<sequence length="313" mass="34401">MEWGPMTAPMLLGLLGLGVIFTFASKLLGGGKKGPIFLNKERQQVVLAERTMLSHDTIRFRFALPTKDSVLGLPVAKHFKLFAPNPKGKVPGQWNGRDDPEADASEIERKYTPTSSDNDLGYADLVIKVYEGGKIDRFPDGGKMSQYLASLKLGDKVTISGPWGMNEYKGRGLFKIGSKEKQVEHVAMMAGGTGITPMLQVIAAILRDPADKTKVSLLYANQSEADILVRDMLEELQAKHSDRFVNLWYTLDRPPADWKYSEGFITAEMIQAHLPPPGPSTLVLMCGPPPMVKFACQANLDKLGHAKDAQVAF</sequence>
<evidence type="ECO:0000256" key="1">
    <source>
        <dbReference type="ARBA" id="ARBA00001974"/>
    </source>
</evidence>
<dbReference type="EMBL" id="JAGTXO010000009">
    <property type="protein sequence ID" value="KAG8466066.1"/>
    <property type="molecule type" value="Genomic_DNA"/>
</dbReference>
<reference evidence="9" key="1">
    <citation type="submission" date="2021-05" db="EMBL/GenBank/DDBJ databases">
        <title>The genome of the haptophyte Pavlova lutheri (Diacronema luteri, Pavlovales) - a model for lipid biosynthesis in eukaryotic algae.</title>
        <authorList>
            <person name="Hulatt C.J."/>
            <person name="Posewitz M.C."/>
        </authorList>
    </citation>
    <scope>NUCLEOTIDE SEQUENCE</scope>
    <source>
        <strain evidence="9">NIVA-4/92</strain>
    </source>
</reference>
<dbReference type="GO" id="GO:0071949">
    <property type="term" value="F:FAD binding"/>
    <property type="evidence" value="ECO:0007669"/>
    <property type="project" value="TreeGrafter"/>
</dbReference>
<feature type="binding site" evidence="6">
    <location>
        <position position="109"/>
    </location>
    <ligand>
        <name>FAD</name>
        <dbReference type="ChEBI" id="CHEBI:57692"/>
    </ligand>
</feature>
<keyword evidence="2 6" id="KW-0285">Flavoprotein</keyword>
<comment type="caution">
    <text evidence="9">The sequence shown here is derived from an EMBL/GenBank/DDBJ whole genome shotgun (WGS) entry which is preliminary data.</text>
</comment>
<accession>A0A8J5XKM2</accession>
<dbReference type="GO" id="GO:0005739">
    <property type="term" value="C:mitochondrion"/>
    <property type="evidence" value="ECO:0007669"/>
    <property type="project" value="TreeGrafter"/>
</dbReference>
<feature type="binding site" evidence="6">
    <location>
        <position position="143"/>
    </location>
    <ligand>
        <name>FAD</name>
        <dbReference type="ChEBI" id="CHEBI:57692"/>
    </ligand>
</feature>
<feature type="binding site" evidence="6">
    <location>
        <position position="128"/>
    </location>
    <ligand>
        <name>FAD</name>
        <dbReference type="ChEBI" id="CHEBI:57692"/>
    </ligand>
</feature>
<feature type="domain" description="FAD-binding FR-type" evidence="8">
    <location>
        <begin position="40"/>
        <end position="169"/>
    </location>
</feature>
<proteinExistence type="inferred from homology"/>
<evidence type="ECO:0000313" key="10">
    <source>
        <dbReference type="Proteomes" id="UP000751190"/>
    </source>
</evidence>
<evidence type="ECO:0000259" key="8">
    <source>
        <dbReference type="PROSITE" id="PS51384"/>
    </source>
</evidence>
<dbReference type="InterPro" id="IPR039261">
    <property type="entry name" value="FNR_nucleotide-bd"/>
</dbReference>
<dbReference type="Gene3D" id="3.40.50.80">
    <property type="entry name" value="Nucleotide-binding domain of ferredoxin-NADP reductase (FNR) module"/>
    <property type="match status" value="1"/>
</dbReference>
<keyword evidence="5 7" id="KW-0520">NAD</keyword>
<dbReference type="Pfam" id="PF00175">
    <property type="entry name" value="NAD_binding_1"/>
    <property type="match status" value="1"/>
</dbReference>
<dbReference type="FunFam" id="3.40.50.80:FF:000005">
    <property type="entry name" value="NADH-cytochrome b5 reductase"/>
    <property type="match status" value="1"/>
</dbReference>
<dbReference type="InterPro" id="IPR001433">
    <property type="entry name" value="OxRdtase_FAD/NAD-bd"/>
</dbReference>
<dbReference type="PRINTS" id="PR00406">
    <property type="entry name" value="CYTB5RDTASE"/>
</dbReference>
<feature type="binding site" evidence="6">
    <location>
        <position position="126"/>
    </location>
    <ligand>
        <name>FAD</name>
        <dbReference type="ChEBI" id="CHEBI:57692"/>
    </ligand>
</feature>
<dbReference type="SUPFAM" id="SSF52343">
    <property type="entry name" value="Ferredoxin reductase-like, C-terminal NADP-linked domain"/>
    <property type="match status" value="1"/>
</dbReference>
<comment type="similarity">
    <text evidence="7">Belongs to the flavoprotein pyridine nucleotide cytochrome reductase family.</text>
</comment>
<dbReference type="CDD" id="cd06183">
    <property type="entry name" value="cyt_b5_reduct_like"/>
    <property type="match status" value="1"/>
</dbReference>
<dbReference type="OrthoDB" id="432685at2759"/>
<dbReference type="InterPro" id="IPR008333">
    <property type="entry name" value="Cbr1-like_FAD-bd_dom"/>
</dbReference>
<keyword evidence="10" id="KW-1185">Reference proteome</keyword>
<dbReference type="PROSITE" id="PS51384">
    <property type="entry name" value="FAD_FR"/>
    <property type="match status" value="1"/>
</dbReference>
<dbReference type="Gene3D" id="2.40.30.10">
    <property type="entry name" value="Translation factors"/>
    <property type="match status" value="1"/>
</dbReference>
<feature type="binding site" evidence="6">
    <location>
        <position position="144"/>
    </location>
    <ligand>
        <name>FAD</name>
        <dbReference type="ChEBI" id="CHEBI:57692"/>
    </ligand>
</feature>
<dbReference type="OMA" id="VQIFMCG"/>
<dbReference type="InterPro" id="IPR017938">
    <property type="entry name" value="Riboflavin_synthase-like_b-brl"/>
</dbReference>
<dbReference type="InterPro" id="IPR001709">
    <property type="entry name" value="Flavoprot_Pyr_Nucl_cyt_Rdtase"/>
</dbReference>
<feature type="binding site" evidence="6">
    <location>
        <position position="196"/>
    </location>
    <ligand>
        <name>FAD</name>
        <dbReference type="ChEBI" id="CHEBI:57692"/>
    </ligand>
</feature>
<comment type="catalytic activity">
    <reaction evidence="7">
        <text>2 Fe(III)-[cytochrome b5] + NADH = 2 Fe(II)-[cytochrome b5] + NAD(+) + H(+)</text>
        <dbReference type="Rhea" id="RHEA:46680"/>
        <dbReference type="Rhea" id="RHEA-COMP:10438"/>
        <dbReference type="Rhea" id="RHEA-COMP:10439"/>
        <dbReference type="ChEBI" id="CHEBI:15378"/>
        <dbReference type="ChEBI" id="CHEBI:29033"/>
        <dbReference type="ChEBI" id="CHEBI:29034"/>
        <dbReference type="ChEBI" id="CHEBI:57540"/>
        <dbReference type="ChEBI" id="CHEBI:57945"/>
        <dbReference type="EC" id="1.6.2.2"/>
    </reaction>
</comment>
<dbReference type="Pfam" id="PF00970">
    <property type="entry name" value="FAD_binding_6"/>
    <property type="match status" value="2"/>
</dbReference>
<dbReference type="PANTHER" id="PTHR19370">
    <property type="entry name" value="NADH-CYTOCHROME B5 REDUCTASE"/>
    <property type="match status" value="1"/>
</dbReference>
<organism evidence="9 10">
    <name type="scientific">Diacronema lutheri</name>
    <name type="common">Unicellular marine alga</name>
    <name type="synonym">Monochrysis lutheri</name>
    <dbReference type="NCBI Taxonomy" id="2081491"/>
    <lineage>
        <taxon>Eukaryota</taxon>
        <taxon>Haptista</taxon>
        <taxon>Haptophyta</taxon>
        <taxon>Pavlovophyceae</taxon>
        <taxon>Pavlovales</taxon>
        <taxon>Pavlovaceae</taxon>
        <taxon>Diacronema</taxon>
    </lineage>
</organism>
<evidence type="ECO:0000256" key="7">
    <source>
        <dbReference type="RuleBase" id="RU361226"/>
    </source>
</evidence>
<evidence type="ECO:0000256" key="6">
    <source>
        <dbReference type="PIRSR" id="PIRSR601834-1"/>
    </source>
</evidence>
<dbReference type="GO" id="GO:0090524">
    <property type="term" value="F:cytochrome-b5 reductase activity, acting on NADH"/>
    <property type="evidence" value="ECO:0007669"/>
    <property type="project" value="UniProtKB-EC"/>
</dbReference>
<comment type="cofactor">
    <cofactor evidence="1 6 7">
        <name>FAD</name>
        <dbReference type="ChEBI" id="CHEBI:57692"/>
    </cofactor>
</comment>
<dbReference type="EC" id="1.6.2.2" evidence="7"/>
<evidence type="ECO:0000313" key="9">
    <source>
        <dbReference type="EMBL" id="KAG8466066.1"/>
    </source>
</evidence>